<evidence type="ECO:0000259" key="2">
    <source>
        <dbReference type="PROSITE" id="PS50878"/>
    </source>
</evidence>
<dbReference type="GO" id="GO:0003824">
    <property type="term" value="F:catalytic activity"/>
    <property type="evidence" value="ECO:0007669"/>
    <property type="project" value="UniProtKB-KW"/>
</dbReference>
<dbReference type="InterPro" id="IPR041577">
    <property type="entry name" value="RT_RNaseH_2"/>
</dbReference>
<feature type="domain" description="Reverse transcriptase" evidence="2">
    <location>
        <begin position="1"/>
        <end position="67"/>
    </location>
</feature>
<dbReference type="Pfam" id="PF00078">
    <property type="entry name" value="RVT_1"/>
    <property type="match status" value="1"/>
</dbReference>
<evidence type="ECO:0000256" key="1">
    <source>
        <dbReference type="ARBA" id="ARBA00023268"/>
    </source>
</evidence>
<reference evidence="3" key="1">
    <citation type="submission" date="2023-08" db="EMBL/GenBank/DDBJ databases">
        <title>A de novo genome assembly of Solanum verrucosum Schlechtendal, a Mexican diploid species geographically isolated from the other diploid A-genome species in potato relatives.</title>
        <authorList>
            <person name="Hosaka K."/>
        </authorList>
    </citation>
    <scope>NUCLEOTIDE SEQUENCE</scope>
    <source>
        <tissue evidence="3">Young leaves</tissue>
    </source>
</reference>
<gene>
    <name evidence="3" type="ORF">MTR67_012062</name>
</gene>
<dbReference type="Pfam" id="PF17919">
    <property type="entry name" value="RT_RNaseH_2"/>
    <property type="match status" value="1"/>
</dbReference>
<dbReference type="EMBL" id="CP133614">
    <property type="protein sequence ID" value="WMV18677.1"/>
    <property type="molecule type" value="Genomic_DNA"/>
</dbReference>
<dbReference type="Proteomes" id="UP001234989">
    <property type="component" value="Chromosome 3"/>
</dbReference>
<dbReference type="AlphaFoldDB" id="A0AAF0Q952"/>
<dbReference type="Gene3D" id="3.30.70.270">
    <property type="match status" value="2"/>
</dbReference>
<protein>
    <recommendedName>
        <fullName evidence="2">Reverse transcriptase domain-containing protein</fullName>
    </recommendedName>
</protein>
<evidence type="ECO:0000313" key="4">
    <source>
        <dbReference type="Proteomes" id="UP001234989"/>
    </source>
</evidence>
<dbReference type="InterPro" id="IPR043502">
    <property type="entry name" value="DNA/RNA_pol_sf"/>
</dbReference>
<dbReference type="InterPro" id="IPR050951">
    <property type="entry name" value="Retrovirus_Pol_polyprotein"/>
</dbReference>
<sequence>MSRVFKQYLDLFVIVYIDDILIYSRNEEEHASHLRVVLRTLNYCQLFAKFSKCEFWLQYVAFLGHIVSREGIRVDSHKIEAVKQWPRPTSPTNIKSFLGFAGYYRRFVEDCEKIFVELKTRLIKAPILTLPQGSDNYVIYCDASRVSLGCVFMQQGKVIAYAFRQLKVHEKNYPTHNLELAVSLRYMFTQKKFNLCQRRWLEFLKDYDMGVHYHPCKSNVVDALSRLSMGSVAHIKEEIKELAKDVHILSRLGVHLISISDGGVIVENGPESLFVLEVKEKQESDLILLQLNGVVHQ</sequence>
<evidence type="ECO:0000313" key="3">
    <source>
        <dbReference type="EMBL" id="WMV18677.1"/>
    </source>
</evidence>
<keyword evidence="1" id="KW-0511">Multifunctional enzyme</keyword>
<accession>A0AAF0Q952</accession>
<dbReference type="PANTHER" id="PTHR37984:SF5">
    <property type="entry name" value="PROTEIN NYNRIN-LIKE"/>
    <property type="match status" value="1"/>
</dbReference>
<dbReference type="InterPro" id="IPR043128">
    <property type="entry name" value="Rev_trsase/Diguanyl_cyclase"/>
</dbReference>
<dbReference type="InterPro" id="IPR000477">
    <property type="entry name" value="RT_dom"/>
</dbReference>
<dbReference type="PANTHER" id="PTHR37984">
    <property type="entry name" value="PROTEIN CBG26694"/>
    <property type="match status" value="1"/>
</dbReference>
<name>A0AAF0Q952_SOLVR</name>
<organism evidence="3 4">
    <name type="scientific">Solanum verrucosum</name>
    <dbReference type="NCBI Taxonomy" id="315347"/>
    <lineage>
        <taxon>Eukaryota</taxon>
        <taxon>Viridiplantae</taxon>
        <taxon>Streptophyta</taxon>
        <taxon>Embryophyta</taxon>
        <taxon>Tracheophyta</taxon>
        <taxon>Spermatophyta</taxon>
        <taxon>Magnoliopsida</taxon>
        <taxon>eudicotyledons</taxon>
        <taxon>Gunneridae</taxon>
        <taxon>Pentapetalae</taxon>
        <taxon>asterids</taxon>
        <taxon>lamiids</taxon>
        <taxon>Solanales</taxon>
        <taxon>Solanaceae</taxon>
        <taxon>Solanoideae</taxon>
        <taxon>Solaneae</taxon>
        <taxon>Solanum</taxon>
    </lineage>
</organism>
<keyword evidence="4" id="KW-1185">Reference proteome</keyword>
<proteinExistence type="predicted"/>
<dbReference type="PROSITE" id="PS50878">
    <property type="entry name" value="RT_POL"/>
    <property type="match status" value="1"/>
</dbReference>
<dbReference type="SUPFAM" id="SSF56672">
    <property type="entry name" value="DNA/RNA polymerases"/>
    <property type="match status" value="1"/>
</dbReference>